<evidence type="ECO:0000256" key="5">
    <source>
        <dbReference type="ARBA" id="ARBA00022963"/>
    </source>
</evidence>
<comment type="caution">
    <text evidence="10">The sequence shown here is derived from an EMBL/GenBank/DDBJ whole genome shotgun (WGS) entry which is preliminary data.</text>
</comment>
<proteinExistence type="predicted"/>
<dbReference type="EC" id="3.1.1.4" evidence="3"/>
<evidence type="ECO:0000256" key="4">
    <source>
        <dbReference type="ARBA" id="ARBA00022525"/>
    </source>
</evidence>
<evidence type="ECO:0000256" key="8">
    <source>
        <dbReference type="SAM" id="SignalP"/>
    </source>
</evidence>
<reference evidence="10" key="1">
    <citation type="journal article" date="2023" name="bioRxiv">
        <title>Scaffold-level genome assemblies of two parasitoid biocontrol wasps reveal the parthenogenesis mechanism and an associated novel virus.</title>
        <authorList>
            <person name="Inwood S."/>
            <person name="Skelly J."/>
            <person name="Guhlin J."/>
            <person name="Harrop T."/>
            <person name="Goldson S."/>
            <person name="Dearden P."/>
        </authorList>
    </citation>
    <scope>NUCLEOTIDE SEQUENCE</scope>
    <source>
        <strain evidence="10">Irish</strain>
        <tissue evidence="10">Whole body</tissue>
    </source>
</reference>
<evidence type="ECO:0000256" key="6">
    <source>
        <dbReference type="ARBA" id="ARBA00023098"/>
    </source>
</evidence>
<accession>A0AA39C4I1</accession>
<dbReference type="GO" id="GO:0006644">
    <property type="term" value="P:phospholipid metabolic process"/>
    <property type="evidence" value="ECO:0007669"/>
    <property type="project" value="InterPro"/>
</dbReference>
<dbReference type="InterPro" id="IPR033113">
    <property type="entry name" value="PLA2_histidine"/>
</dbReference>
<evidence type="ECO:0000259" key="9">
    <source>
        <dbReference type="Pfam" id="PF05826"/>
    </source>
</evidence>
<comment type="cofactor">
    <cofactor evidence="1">
        <name>Ca(2+)</name>
        <dbReference type="ChEBI" id="CHEBI:29108"/>
    </cofactor>
</comment>
<evidence type="ECO:0000313" key="11">
    <source>
        <dbReference type="Proteomes" id="UP001168990"/>
    </source>
</evidence>
<gene>
    <name evidence="10" type="ORF">PV328_011392</name>
</gene>
<dbReference type="GO" id="GO:0005576">
    <property type="term" value="C:extracellular region"/>
    <property type="evidence" value="ECO:0007669"/>
    <property type="project" value="UniProtKB-SubCell"/>
</dbReference>
<evidence type="ECO:0000256" key="1">
    <source>
        <dbReference type="ARBA" id="ARBA00001913"/>
    </source>
</evidence>
<dbReference type="Gene3D" id="1.20.90.10">
    <property type="entry name" value="Phospholipase A2 domain"/>
    <property type="match status" value="1"/>
</dbReference>
<dbReference type="PROSITE" id="PS00118">
    <property type="entry name" value="PA2_HIS"/>
    <property type="match status" value="1"/>
</dbReference>
<evidence type="ECO:0000256" key="3">
    <source>
        <dbReference type="ARBA" id="ARBA00013278"/>
    </source>
</evidence>
<dbReference type="SUPFAM" id="SSF48619">
    <property type="entry name" value="Phospholipase A2, PLA2"/>
    <property type="match status" value="1"/>
</dbReference>
<dbReference type="Proteomes" id="UP001168990">
    <property type="component" value="Unassembled WGS sequence"/>
</dbReference>
<organism evidence="10 11">
    <name type="scientific">Microctonus aethiopoides</name>
    <dbReference type="NCBI Taxonomy" id="144406"/>
    <lineage>
        <taxon>Eukaryota</taxon>
        <taxon>Metazoa</taxon>
        <taxon>Ecdysozoa</taxon>
        <taxon>Arthropoda</taxon>
        <taxon>Hexapoda</taxon>
        <taxon>Insecta</taxon>
        <taxon>Pterygota</taxon>
        <taxon>Neoptera</taxon>
        <taxon>Endopterygota</taxon>
        <taxon>Hymenoptera</taxon>
        <taxon>Apocrita</taxon>
        <taxon>Ichneumonoidea</taxon>
        <taxon>Braconidae</taxon>
        <taxon>Euphorinae</taxon>
        <taxon>Microctonus</taxon>
    </lineage>
</organism>
<feature type="signal peptide" evidence="8">
    <location>
        <begin position="1"/>
        <end position="24"/>
    </location>
</feature>
<dbReference type="GO" id="GO:0004623">
    <property type="term" value="F:phospholipase A2 activity"/>
    <property type="evidence" value="ECO:0007669"/>
    <property type="project" value="UniProtKB-EC"/>
</dbReference>
<dbReference type="GO" id="GO:0016042">
    <property type="term" value="P:lipid catabolic process"/>
    <property type="evidence" value="ECO:0007669"/>
    <property type="project" value="UniProtKB-KW"/>
</dbReference>
<evidence type="ECO:0000256" key="7">
    <source>
        <dbReference type="ARBA" id="ARBA00029903"/>
    </source>
</evidence>
<feature type="chain" id="PRO_5041352726" description="phospholipase A2" evidence="8">
    <location>
        <begin position="25"/>
        <end position="310"/>
    </location>
</feature>
<name>A0AA39C4I1_9HYME</name>
<keyword evidence="11" id="KW-1185">Reference proteome</keyword>
<keyword evidence="6" id="KW-0443">Lipid metabolism</keyword>
<sequence length="310" mass="35635">MEISKNFSIILLLLIITLIQFNDCYNQRFPSNFDQFPTAPGTKFNFTRSKKYAKLFCIEEMLLKLKQMYNPLNPQRDLLRIGQEFRSLNDKIEEYYRSSARSARSFSNLKYMIGILCTRINDLPTMDDLDSFMAETYDGMIDEIILYDDMASEAISDAISDAFRSLPSEDRSIVPGTLWCGAGNSATSDHQLGFFSKEDKCCRQHDKCSFNIGAGKKFGRLINKGLFTKSACFCDREFYECLKDANSIIANKIGYTYFTVLSPQCIGYDHPITGCKANGRLSYLYNKCFEPTVDYSKPKQLQWFNNPDFK</sequence>
<dbReference type="PANTHER" id="PTHR12253">
    <property type="entry name" value="RH14732P"/>
    <property type="match status" value="1"/>
</dbReference>
<evidence type="ECO:0000256" key="2">
    <source>
        <dbReference type="ARBA" id="ARBA00004613"/>
    </source>
</evidence>
<feature type="domain" description="Phospholipase A2-like central" evidence="9">
    <location>
        <begin position="173"/>
        <end position="267"/>
    </location>
</feature>
<keyword evidence="8" id="KW-0732">Signal</keyword>
<dbReference type="GO" id="GO:0050482">
    <property type="term" value="P:arachidonate secretion"/>
    <property type="evidence" value="ECO:0007669"/>
    <property type="project" value="InterPro"/>
</dbReference>
<comment type="subcellular location">
    <subcellularLocation>
        <location evidence="2">Secreted</location>
    </subcellularLocation>
</comment>
<evidence type="ECO:0000313" key="10">
    <source>
        <dbReference type="EMBL" id="KAK0157683.1"/>
    </source>
</evidence>
<dbReference type="InterPro" id="IPR016090">
    <property type="entry name" value="PLA2-like_dom"/>
</dbReference>
<dbReference type="InterPro" id="IPR036444">
    <property type="entry name" value="PLipase_A2_dom_sf"/>
</dbReference>
<dbReference type="AlphaFoldDB" id="A0AA39C4I1"/>
<keyword evidence="4" id="KW-0964">Secreted</keyword>
<reference evidence="10" key="2">
    <citation type="submission" date="2023-03" db="EMBL/GenBank/DDBJ databases">
        <authorList>
            <person name="Inwood S.N."/>
            <person name="Skelly J.G."/>
            <person name="Guhlin J."/>
            <person name="Harrop T.W.R."/>
            <person name="Goldson S.G."/>
            <person name="Dearden P.K."/>
        </authorList>
    </citation>
    <scope>NUCLEOTIDE SEQUENCE</scope>
    <source>
        <strain evidence="10">Irish</strain>
        <tissue evidence="10">Whole body</tissue>
    </source>
</reference>
<keyword evidence="5" id="KW-0442">Lipid degradation</keyword>
<dbReference type="Pfam" id="PF05826">
    <property type="entry name" value="Phospholip_A2_2"/>
    <property type="match status" value="1"/>
</dbReference>
<dbReference type="EMBL" id="JAQQBS010001425">
    <property type="protein sequence ID" value="KAK0157683.1"/>
    <property type="molecule type" value="Genomic_DNA"/>
</dbReference>
<protein>
    <recommendedName>
        <fullName evidence="3">phospholipase A2</fullName>
        <ecNumber evidence="3">3.1.1.4</ecNumber>
    </recommendedName>
    <alternativeName>
        <fullName evidence="7">Phosphatidylcholine 2-acylhydrolase</fullName>
    </alternativeName>
</protein>